<keyword evidence="2" id="KW-1185">Reference proteome</keyword>
<reference evidence="1 2" key="1">
    <citation type="submission" date="2019-03" db="EMBL/GenBank/DDBJ databases">
        <authorList>
            <person name="Kuo N.K."/>
            <person name="Parsa S."/>
            <person name="Addai K."/>
            <person name="Agarwal S."/>
            <person name="Ahmad I.M."/>
            <person name="Alumyar Y.S."/>
            <person name="An J."/>
            <person name="Antar T.E."/>
            <person name="Antony V."/>
            <person name="Arvin L.E."/>
            <person name="Atanasoff K.E."/>
            <person name="Ati R."/>
            <person name="Batista A."/>
            <person name="Bembuh M.L."/>
            <person name="Bhardvaj T.B."/>
            <person name="Brown C.J."/>
            <person name="Butt S.T."/>
            <person name="Cahn D."/>
            <person name="Canales I.-I."/>
            <person name="Carr K."/>
            <person name="Chen K.Z."/>
            <person name="Chen M."/>
            <person name="Chigurupati S."/>
            <person name="Chou C."/>
            <person name="Chung C.S."/>
            <person name="Cole S.T."/>
            <person name="Colson C.L."/>
            <person name="Dent D.M."/>
            <person name="Djiogo E.M."/>
            <person name="Domrachev B.M."/>
            <person name="Dwivedi J."/>
            <person name="Ehsani C."/>
            <person name="Essien U.A."/>
            <person name="Fakhar A."/>
            <person name="Flood S.H."/>
            <person name="Furletti G."/>
            <person name="Gebreegziabher M."/>
            <person name="Goralski S.M."/>
            <person name="Gruver-Williams A."/>
            <person name="Guldan M.L."/>
            <person name="Gurung S."/>
            <person name="Heo K."/>
            <person name="John R.A."/>
            <person name="Kabir L."/>
            <person name="Kaira H."/>
            <person name="Kane M.S."/>
            <person name="Karanja M."/>
            <person name="Karley A.N."/>
            <person name="Khan A.M."/>
            <person name="Khan A."/>
            <person name="Kharel S."/>
            <person name="Kidane M."/>
            <person name="Konanur P."/>
            <person name="Lahijan N."/>
            <person name="Lamm D.N."/>
            <person name="Lance S.V."/>
            <person name="Le C."/>
            <person name="Lee C.H."/>
            <person name="Leka D."/>
            <person name="Li C."/>
            <person name="Lim S.Y."/>
            <person name="Lo J."/>
            <person name="Ludwig S."/>
            <person name="Mahaney V.M."/>
            <person name="Mangukiya A."/>
            <person name="Mani D."/>
            <person name="Mariano P."/>
            <person name="Markward M.L."/>
            <person name="Mbaekwe U."/>
            <person name="McGowan H."/>
            <person name="McNamara A."/>
            <person name="Mebrahtu S."/>
            <person name="Mohamed A."/>
            <person name="Mohamed M.E."/>
            <person name="Muntaka F."/>
            <person name="Naqvi T."/>
            <person name="Nengel A.M."/>
            <person name="Neupane S."/>
            <person name="Nguyen J."/>
            <person name="Nguyen J."/>
            <person name="Nwoji I.C."/>
            <person name="Okusolubo T.A."/>
            <person name="Paek J."/>
            <person name="Pandithakoralag H."/>
            <person name="Perry C."/>
            <person name="Petrie C.R."/>
            <person name="Poteshman G.A."/>
            <person name="Quiros D."/>
            <person name="Rana S."/>
            <person name="Reister J."/>
            <person name="Reyes E."/>
            <person name="Riaz H.S."/>
            <person name="Roach T.L."/>
            <person name="Saikali A."/>
            <person name="Scalsky R."/>
            <person name="Schultz J.A."/>
            <person name="Scott C.F."/>
            <person name="Sekira M.D."/>
            <person name="Shee C.S."/>
            <person name="Shultz P."/>
            <person name="Siarez J.A."/>
            <person name="Singh S."/>
            <person name="Smith F.R."/>
            <person name="Smith S.A."/>
            <person name="Sobers S."/>
            <person name="Sobowale A.O."/>
            <person name="Somoza K.A."/>
            <person name="Song M."/>
            <person name="Spruill R.A."/>
            <person name="Subedi A."/>
            <person name="Taj A.B."/>
            <person name="Thomas J."/>
            <person name="Todd J.C."/>
            <person name="Tran T."/>
            <person name="Varghese J."/>
            <person name="Vartanian E."/>
            <person name="Vega A."/>
            <person name="Vong A."/>
            <person name="Walter A.J."/>
            <person name="Wessel M.E."/>
            <person name="Azam A.M."/>
            <person name="Blocker D."/>
            <person name="Naeem N.-U.-A."/>
            <person name="Patel R."/>
            <person name="Shakarov P."/>
            <person name="Xie C.L."/>
            <person name="Zolnerowich N."/>
            <person name="Correa-Mendez M."/>
            <person name="Fabian M."/>
            <person name="Fishbein J."/>
            <person name="Harkles L."/>
            <person name="Reger N."/>
            <person name="Saleh S."/>
            <person name="deCarvalho T."/>
            <person name="Erill I."/>
            <person name="Caruso S.M."/>
            <person name="Garlena R.A."/>
            <person name="Russell D.A."/>
            <person name="Pope W.H."/>
            <person name="Jacobs-Sera D."/>
            <person name="Hatfull G.F."/>
        </authorList>
    </citation>
    <scope>NUCLEOTIDE SEQUENCE [LARGE SCALE GENOMIC DNA]</scope>
</reference>
<proteinExistence type="predicted"/>
<name>A0A4D6E2H3_9VIRU</name>
<protein>
    <submittedName>
        <fullName evidence="1">Uncharacterized protein</fullName>
    </submittedName>
</protein>
<dbReference type="RefSeq" id="YP_010084029.1">
    <property type="nucleotide sequence ID" value="NC_055059.1"/>
</dbReference>
<dbReference type="KEGG" id="vg:65073062"/>
<accession>A0A4D6E2H3</accession>
<dbReference type="EMBL" id="MK620900">
    <property type="protein sequence ID" value="QBZ72838.1"/>
    <property type="molecule type" value="Genomic_DNA"/>
</dbReference>
<evidence type="ECO:0000313" key="1">
    <source>
        <dbReference type="EMBL" id="QBZ72838.1"/>
    </source>
</evidence>
<dbReference type="Proteomes" id="UP000297022">
    <property type="component" value="Segment"/>
</dbReference>
<gene>
    <name evidence="1" type="primary">5</name>
    <name evidence="1" type="ORF">SEA_FORTHEBOIS_5</name>
</gene>
<organism evidence="1 2">
    <name type="scientific">Streptomyces phage Forthebois</name>
    <dbReference type="NCBI Taxonomy" id="2562185"/>
    <lineage>
        <taxon>Viruses</taxon>
        <taxon>Varidnaviria</taxon>
        <taxon>Bamfordvirae</taxon>
        <taxon>Preplasmiviricota</taxon>
        <taxon>Prepoliviricotina</taxon>
        <taxon>Tectiliviricetes</taxon>
        <taxon>Kalamavirales</taxon>
        <taxon>Tectiviridae</taxon>
        <taxon>Deltatectivirus</taxon>
        <taxon>Deltatectivirus forthebois</taxon>
    </lineage>
</organism>
<dbReference type="GeneID" id="65073062"/>
<sequence>MTQAEADQQAAEMADVLGVLSDGGMPDAIAQMLVGQTADEFVSVMAQFGYEISIGLLDTGNVAVGLIKSSEKNSGPLAGAGYVMAEFSADGIRKMLEMGN</sequence>
<evidence type="ECO:0000313" key="2">
    <source>
        <dbReference type="Proteomes" id="UP000297022"/>
    </source>
</evidence>